<dbReference type="AlphaFoldDB" id="A0A6J4Q1K0"/>
<gene>
    <name evidence="2" type="ORF">AVDCRST_MAG78-1749</name>
</gene>
<evidence type="ECO:0000256" key="1">
    <source>
        <dbReference type="SAM" id="MobiDB-lite"/>
    </source>
</evidence>
<feature type="compositionally biased region" description="Low complexity" evidence="1">
    <location>
        <begin position="214"/>
        <end position="231"/>
    </location>
</feature>
<evidence type="ECO:0000313" key="2">
    <source>
        <dbReference type="EMBL" id="CAA9431916.1"/>
    </source>
</evidence>
<feature type="region of interest" description="Disordered" evidence="1">
    <location>
        <begin position="212"/>
        <end position="231"/>
    </location>
</feature>
<name>A0A6J4Q1K0_9ACTN</name>
<accession>A0A6J4Q1K0</accession>
<dbReference type="EMBL" id="CADCVB010000117">
    <property type="protein sequence ID" value="CAA9431916.1"/>
    <property type="molecule type" value="Genomic_DNA"/>
</dbReference>
<reference evidence="2" key="1">
    <citation type="submission" date="2020-02" db="EMBL/GenBank/DDBJ databases">
        <authorList>
            <person name="Meier V. D."/>
        </authorList>
    </citation>
    <scope>NUCLEOTIDE SEQUENCE</scope>
    <source>
        <strain evidence="2">AVDCRST_MAG78</strain>
    </source>
</reference>
<protein>
    <submittedName>
        <fullName evidence="2">Type IIS restriction /modification enzyme, N-terminal half</fullName>
    </submittedName>
</protein>
<sequence length="231" mass="26334">MSVPGGVHRLVERFDRNREEYRSGRFNETQVRLDFIAPLRGLLGWDVYNREGRPEAYRDVVHEDRVKVGGGTKTPDYGFYAGGARRFFLEAKKPLVDIAGDVAPAVQLRRYAWSARLPLSILTDFEELAVYDCRFEPDKGDSAPTARLEFFTYYRYVEPEVWEKMSSVFSREAVLNGSLEKYAEANRRRRGTETVDAAFLRESRAGVARWQEISRSATRGSTGASSTTPSR</sequence>
<proteinExistence type="predicted"/>
<organism evidence="2">
    <name type="scientific">uncultured Rubrobacteraceae bacterium</name>
    <dbReference type="NCBI Taxonomy" id="349277"/>
    <lineage>
        <taxon>Bacteria</taxon>
        <taxon>Bacillati</taxon>
        <taxon>Actinomycetota</taxon>
        <taxon>Rubrobacteria</taxon>
        <taxon>Rubrobacterales</taxon>
        <taxon>Rubrobacteraceae</taxon>
        <taxon>environmental samples</taxon>
    </lineage>
</organism>